<sequence length="138" mass="15316">MASLTDVADFDAGESSENVPSPLSDVGNHDNDYGKRLRTRCIIHSPPDNKTKLQVKKLFFEPSILFFHLPLEEDVLFLVFSQYEANLFVTLQLIALPSLALFAPCADCPSSVSNILVLTVLAVYDVNPGAFIFVDFFM</sequence>
<name>A0A3S5AC86_9PLAT</name>
<proteinExistence type="predicted"/>
<organism evidence="2 3">
    <name type="scientific">Protopolystoma xenopodis</name>
    <dbReference type="NCBI Taxonomy" id="117903"/>
    <lineage>
        <taxon>Eukaryota</taxon>
        <taxon>Metazoa</taxon>
        <taxon>Spiralia</taxon>
        <taxon>Lophotrochozoa</taxon>
        <taxon>Platyhelminthes</taxon>
        <taxon>Monogenea</taxon>
        <taxon>Polyopisthocotylea</taxon>
        <taxon>Polystomatidea</taxon>
        <taxon>Polystomatidae</taxon>
        <taxon>Protopolystoma</taxon>
    </lineage>
</organism>
<evidence type="ECO:0000313" key="3">
    <source>
        <dbReference type="Proteomes" id="UP000784294"/>
    </source>
</evidence>
<dbReference type="EMBL" id="CAAALY010030849">
    <property type="protein sequence ID" value="VEL17042.1"/>
    <property type="molecule type" value="Genomic_DNA"/>
</dbReference>
<dbReference type="AlphaFoldDB" id="A0A3S5AC86"/>
<dbReference type="Proteomes" id="UP000784294">
    <property type="component" value="Unassembled WGS sequence"/>
</dbReference>
<accession>A0A3S5AC86</accession>
<protein>
    <submittedName>
        <fullName evidence="2">Uncharacterized protein</fullName>
    </submittedName>
</protein>
<keyword evidence="3" id="KW-1185">Reference proteome</keyword>
<feature type="region of interest" description="Disordered" evidence="1">
    <location>
        <begin position="1"/>
        <end position="29"/>
    </location>
</feature>
<gene>
    <name evidence="2" type="ORF">PXEA_LOCUS10482</name>
</gene>
<evidence type="ECO:0000256" key="1">
    <source>
        <dbReference type="SAM" id="MobiDB-lite"/>
    </source>
</evidence>
<reference evidence="2" key="1">
    <citation type="submission" date="2018-11" db="EMBL/GenBank/DDBJ databases">
        <authorList>
            <consortium name="Pathogen Informatics"/>
        </authorList>
    </citation>
    <scope>NUCLEOTIDE SEQUENCE</scope>
</reference>
<evidence type="ECO:0000313" key="2">
    <source>
        <dbReference type="EMBL" id="VEL17042.1"/>
    </source>
</evidence>
<comment type="caution">
    <text evidence="2">The sequence shown here is derived from an EMBL/GenBank/DDBJ whole genome shotgun (WGS) entry which is preliminary data.</text>
</comment>